<feature type="region of interest" description="Disordered" evidence="8">
    <location>
        <begin position="249"/>
        <end position="280"/>
    </location>
</feature>
<keyword evidence="5" id="KW-0010">Activator</keyword>
<keyword evidence="4 7" id="KW-0238">DNA-binding</keyword>
<evidence type="ECO:0000259" key="9">
    <source>
        <dbReference type="PROSITE" id="PS51740"/>
    </source>
</evidence>
<dbReference type="InterPro" id="IPR011551">
    <property type="entry name" value="NTP_PyrPHydrolase_MazG"/>
</dbReference>
<dbReference type="Gene3D" id="3.40.1010.10">
    <property type="entry name" value="Cobalt-precorrin-4 Transmethylase, Domain 1"/>
    <property type="match status" value="1"/>
</dbReference>
<keyword evidence="6" id="KW-0804">Transcription</keyword>
<dbReference type="GO" id="GO:0006203">
    <property type="term" value="P:dGTP catabolic process"/>
    <property type="evidence" value="ECO:0007669"/>
    <property type="project" value="TreeGrafter"/>
</dbReference>
<dbReference type="Pfam" id="PF04014">
    <property type="entry name" value="MazE_antitoxin"/>
    <property type="match status" value="1"/>
</dbReference>
<dbReference type="InterPro" id="IPR014777">
    <property type="entry name" value="4pyrrole_Mease_sub1"/>
</dbReference>
<dbReference type="PANTHER" id="PTHR30522">
    <property type="entry name" value="NUCLEOSIDE TRIPHOSPHATE PYROPHOSPHOHYDROLASE"/>
    <property type="match status" value="1"/>
</dbReference>
<dbReference type="Gene3D" id="3.30.450.40">
    <property type="match status" value="1"/>
</dbReference>
<dbReference type="NCBIfam" id="NF007113">
    <property type="entry name" value="PRK09562.1"/>
    <property type="match status" value="1"/>
</dbReference>
<keyword evidence="3" id="KW-0805">Transcription regulation</keyword>
<dbReference type="PATRIC" id="fig|1048834.4.peg.235"/>
<dbReference type="GO" id="GO:0006950">
    <property type="term" value="P:response to stress"/>
    <property type="evidence" value="ECO:0007669"/>
    <property type="project" value="UniProtKB-ARBA"/>
</dbReference>
<keyword evidence="1" id="KW-0678">Repressor</keyword>
<dbReference type="InterPro" id="IPR048011">
    <property type="entry name" value="NTP-PPase_MazG-like_C"/>
</dbReference>
<dbReference type="GO" id="GO:0008168">
    <property type="term" value="F:methyltransferase activity"/>
    <property type="evidence" value="ECO:0007669"/>
    <property type="project" value="InterPro"/>
</dbReference>
<dbReference type="GO" id="GO:0030435">
    <property type="term" value="P:sporulation resulting in formation of a cellular spore"/>
    <property type="evidence" value="ECO:0007669"/>
    <property type="project" value="UniProtKB-KW"/>
</dbReference>
<gene>
    <name evidence="10" type="primary">yabN</name>
    <name evidence="10" type="ordered locus">TC41_0250</name>
</gene>
<dbReference type="Gene3D" id="2.10.260.10">
    <property type="match status" value="1"/>
</dbReference>
<organism evidence="10 11">
    <name type="scientific">Alicyclobacillus acidocaldarius (strain Tc-4-1)</name>
    <name type="common">Bacillus acidocaldarius</name>
    <dbReference type="NCBI Taxonomy" id="1048834"/>
    <lineage>
        <taxon>Bacteria</taxon>
        <taxon>Bacillati</taxon>
        <taxon>Bacillota</taxon>
        <taxon>Bacilli</taxon>
        <taxon>Bacillales</taxon>
        <taxon>Alicyclobacillaceae</taxon>
        <taxon>Alicyclobacillus</taxon>
    </lineage>
</organism>
<dbReference type="PROSITE" id="PS51740">
    <property type="entry name" value="SPOVT_ABRB"/>
    <property type="match status" value="1"/>
</dbReference>
<feature type="compositionally biased region" description="Basic and acidic residues" evidence="8">
    <location>
        <begin position="201"/>
        <end position="215"/>
    </location>
</feature>
<evidence type="ECO:0000256" key="3">
    <source>
        <dbReference type="ARBA" id="ARBA00023015"/>
    </source>
</evidence>
<dbReference type="InterPro" id="IPR000878">
    <property type="entry name" value="4pyrrol_Mease"/>
</dbReference>
<dbReference type="InterPro" id="IPR014213">
    <property type="entry name" value="SpoVT"/>
</dbReference>
<dbReference type="AlphaFoldDB" id="F8IJN5"/>
<evidence type="ECO:0000256" key="6">
    <source>
        <dbReference type="ARBA" id="ARBA00023163"/>
    </source>
</evidence>
<evidence type="ECO:0000313" key="10">
    <source>
        <dbReference type="EMBL" id="AEJ42224.1"/>
    </source>
</evidence>
<protein>
    <submittedName>
        <fullName evidence="10">MazG family protein</fullName>
    </submittedName>
</protein>
<dbReference type="InterPro" id="IPR029016">
    <property type="entry name" value="GAF-like_dom_sf"/>
</dbReference>
<dbReference type="NCBIfam" id="TIGR00444">
    <property type="entry name" value="mazG"/>
    <property type="match status" value="1"/>
</dbReference>
<dbReference type="FunFam" id="2.10.260.10:FF:000001">
    <property type="entry name" value="Stage V sporulation protein T"/>
    <property type="match status" value="1"/>
</dbReference>
<dbReference type="GO" id="GO:0046061">
    <property type="term" value="P:dATP catabolic process"/>
    <property type="evidence" value="ECO:0007669"/>
    <property type="project" value="TreeGrafter"/>
</dbReference>
<dbReference type="NCBIfam" id="TIGR01439">
    <property type="entry name" value="lp_hng_hel_AbrB"/>
    <property type="match status" value="1"/>
</dbReference>
<evidence type="ECO:0000256" key="2">
    <source>
        <dbReference type="ARBA" id="ARBA00022969"/>
    </source>
</evidence>
<dbReference type="GO" id="GO:0003677">
    <property type="term" value="F:DNA binding"/>
    <property type="evidence" value="ECO:0007669"/>
    <property type="project" value="UniProtKB-UniRule"/>
</dbReference>
<dbReference type="InterPro" id="IPR004518">
    <property type="entry name" value="MazG-like_dom"/>
</dbReference>
<dbReference type="Gene3D" id="1.10.287.1080">
    <property type="entry name" value="MazG-like"/>
    <property type="match status" value="2"/>
</dbReference>
<evidence type="ECO:0000256" key="5">
    <source>
        <dbReference type="ARBA" id="ARBA00023159"/>
    </source>
</evidence>
<dbReference type="InterPro" id="IPR035013">
    <property type="entry name" value="YabN_N"/>
</dbReference>
<proteinExistence type="predicted"/>
<dbReference type="GO" id="GO:0046081">
    <property type="term" value="P:dUTP catabolic process"/>
    <property type="evidence" value="ECO:0007669"/>
    <property type="project" value="TreeGrafter"/>
</dbReference>
<dbReference type="NCBIfam" id="TIGR02851">
    <property type="entry name" value="spore_V_T"/>
    <property type="match status" value="1"/>
</dbReference>
<evidence type="ECO:0000256" key="1">
    <source>
        <dbReference type="ARBA" id="ARBA00022491"/>
    </source>
</evidence>
<dbReference type="EMBL" id="CP002902">
    <property type="protein sequence ID" value="AEJ42224.1"/>
    <property type="molecule type" value="Genomic_DNA"/>
</dbReference>
<dbReference type="PANTHER" id="PTHR30522:SF0">
    <property type="entry name" value="NUCLEOSIDE TRIPHOSPHATE PYROPHOSPHOHYDROLASE"/>
    <property type="match status" value="1"/>
</dbReference>
<dbReference type="FunFam" id="1.10.287.1080:FF:000001">
    <property type="entry name" value="Nucleoside triphosphate pyrophosphohydrolase"/>
    <property type="match status" value="1"/>
</dbReference>
<dbReference type="STRING" id="1048834.TC41_0250"/>
<dbReference type="SUPFAM" id="SSF89447">
    <property type="entry name" value="AbrB/MazE/MraZ-like"/>
    <property type="match status" value="1"/>
</dbReference>
<reference evidence="11" key="2">
    <citation type="submission" date="2011-06" db="EMBL/GenBank/DDBJ databases">
        <title>The complete genome sequence of Alicyclobacillus acidocaldarius sp. Tc-4-1.</title>
        <authorList>
            <person name="Chen Y."/>
            <person name="He Y."/>
            <person name="Dong Z."/>
            <person name="Hu S."/>
        </authorList>
    </citation>
    <scope>NUCLEOTIDE SEQUENCE [LARGE SCALE GENOMIC DNA]</scope>
    <source>
        <strain evidence="11">Tc-4-1</strain>
    </source>
</reference>
<dbReference type="eggNOG" id="COG3956">
    <property type="taxonomic scope" value="Bacteria"/>
</dbReference>
<dbReference type="CDD" id="cd11528">
    <property type="entry name" value="NTP-PPase_MazG_Nterm"/>
    <property type="match status" value="1"/>
</dbReference>
<dbReference type="SUPFAM" id="SSF53790">
    <property type="entry name" value="Tetrapyrrole methylase"/>
    <property type="match status" value="1"/>
</dbReference>
<evidence type="ECO:0000256" key="7">
    <source>
        <dbReference type="PROSITE-ProRule" id="PRU01076"/>
    </source>
</evidence>
<dbReference type="Pfam" id="PF03819">
    <property type="entry name" value="MazG"/>
    <property type="match status" value="1"/>
</dbReference>
<dbReference type="SMART" id="SM00966">
    <property type="entry name" value="SpoVT_AbrB"/>
    <property type="match status" value="1"/>
</dbReference>
<reference evidence="10 11" key="1">
    <citation type="journal article" date="2011" name="J. Bacteriol.">
        <title>Complete Genome Sequence of Alicyclobacillus acidocaldarius Strain Tc-4-1.</title>
        <authorList>
            <person name="Chen Y."/>
            <person name="He Y."/>
            <person name="Zhang B."/>
            <person name="Yang J."/>
            <person name="Li W."/>
            <person name="Dong Z."/>
            <person name="Hu S."/>
        </authorList>
    </citation>
    <scope>NUCLEOTIDE SEQUENCE [LARGE SCALE GENOMIC DNA]</scope>
    <source>
        <strain evidence="10 11">Tc-4-1</strain>
    </source>
</reference>
<keyword evidence="2" id="KW-0749">Sporulation</keyword>
<dbReference type="InterPro" id="IPR035996">
    <property type="entry name" value="4pyrrol_Methylase_sf"/>
</dbReference>
<dbReference type="InterPro" id="IPR037914">
    <property type="entry name" value="SpoVT-AbrB_sf"/>
</dbReference>
<feature type="domain" description="SpoVT-AbrB" evidence="9">
    <location>
        <begin position="5"/>
        <end position="51"/>
    </location>
</feature>
<dbReference type="GO" id="GO:0046047">
    <property type="term" value="P:TTP catabolic process"/>
    <property type="evidence" value="ECO:0007669"/>
    <property type="project" value="TreeGrafter"/>
</dbReference>
<feature type="region of interest" description="Disordered" evidence="8">
    <location>
        <begin position="201"/>
        <end position="226"/>
    </location>
</feature>
<dbReference type="HOGENOM" id="CLU_358895_0_0_9"/>
<evidence type="ECO:0000256" key="8">
    <source>
        <dbReference type="SAM" id="MobiDB-lite"/>
    </source>
</evidence>
<dbReference type="GO" id="GO:0042802">
    <property type="term" value="F:identical protein binding"/>
    <property type="evidence" value="ECO:0007669"/>
    <property type="project" value="UniProtKB-ARBA"/>
</dbReference>
<dbReference type="eggNOG" id="COG2002">
    <property type="taxonomic scope" value="Bacteria"/>
</dbReference>
<evidence type="ECO:0000256" key="4">
    <source>
        <dbReference type="ARBA" id="ARBA00023125"/>
    </source>
</evidence>
<dbReference type="Pfam" id="PF00590">
    <property type="entry name" value="TP_methylase"/>
    <property type="match status" value="1"/>
</dbReference>
<dbReference type="SUPFAM" id="SSF101386">
    <property type="entry name" value="all-alpha NTP pyrophosphatases"/>
    <property type="match status" value="2"/>
</dbReference>
<dbReference type="GO" id="GO:0047429">
    <property type="term" value="F:nucleoside triphosphate diphosphatase activity"/>
    <property type="evidence" value="ECO:0007669"/>
    <property type="project" value="InterPro"/>
</dbReference>
<name>F8IJN5_ALIAT</name>
<dbReference type="GO" id="GO:0046052">
    <property type="term" value="P:UTP catabolic process"/>
    <property type="evidence" value="ECO:0007669"/>
    <property type="project" value="TreeGrafter"/>
</dbReference>
<dbReference type="Proteomes" id="UP000000292">
    <property type="component" value="Chromosome"/>
</dbReference>
<dbReference type="Pfam" id="PF15714">
    <property type="entry name" value="SpoVT_C"/>
    <property type="match status" value="1"/>
</dbReference>
<sequence>MKATGIVRRIDDLGRVVIPKEIRRTLRIREGDPLEIFVDRDGEVILKKYSPIGELGDFAKEYADSLAENTGHIAMIADRDVIIAVSGAPKKEFLDKPVSEDIEQAMEERKTVHNSTAGEYAIVRDRPERFGARVIAPIIAAGDPIGAVILATRDESVRMGETEVKLAETAAGFLGSRWNNEQASSIMYHICMGCSSAIRTDERQRRMSKPTADRHRASRTGETGASGRPFCVRDPCAVSCGRCVGRRMGRRRRAEPQVQHAKTDRSPPRGPRTPRVARKPVHGGVGALSTVHIVGLGPGDPDSIPIGSYEIMRRGWPVVLRTREHPAVKRLDEAGVTYQTCDDLYKTCDTFDAVYDAIVARLLHLAEGHPHVVYAVPGHPLVAERAVQILLAQPHPGVEVEVGPGQSFLDLAAARLGIDPVEGLLLLDGLALRHDQLNPRLHTFIAQVYDRAVASEVKLTLMELYPDEYEVVVVRAAGVRGEERMERVPLYEIDRLAWIDHLTTLYVPPAKDAAVLYRDLHEAPRIVEVLRGPNGCPWDRKQTHASLRKYVVEEAYEVAEAIDEGDADHLAEELGDLLLQILLHARIAEEAGEFTLRDVFAGLAAKLVRRHPHVFGDEVAKTADDVRGIWEQVKQDERRNEEREESALSGVKLAGPALAVAQAVQKAAAKVGFDWSDEADVWQKVKEEMNELDIERRREPRDAAKLTAEAGDVLFAVVNLCRFLDLDAETVLAQATRRFVRRFRYVEERLRSNGEAWETASPEALDAYWNEAKIAFSQSN</sequence>
<dbReference type="CDD" id="cd11529">
    <property type="entry name" value="NTP-PPase_MazG_Cterm"/>
    <property type="match status" value="1"/>
</dbReference>
<dbReference type="InterPro" id="IPR007159">
    <property type="entry name" value="SpoVT-AbrB_dom"/>
</dbReference>
<dbReference type="KEGG" id="aad:TC41_0250"/>
<dbReference type="CDD" id="cd11723">
    <property type="entry name" value="YabN_N_like"/>
    <property type="match status" value="1"/>
</dbReference>
<dbReference type="InterPro" id="IPR048015">
    <property type="entry name" value="NTP-PPase_MazG-like_N"/>
</dbReference>
<evidence type="ECO:0000313" key="11">
    <source>
        <dbReference type="Proteomes" id="UP000000292"/>
    </source>
</evidence>
<dbReference type="GO" id="GO:0046076">
    <property type="term" value="P:dTTP catabolic process"/>
    <property type="evidence" value="ECO:0007669"/>
    <property type="project" value="TreeGrafter"/>
</dbReference>
<accession>F8IJN5</accession>